<keyword evidence="4 13" id="KW-0813">Transport</keyword>
<dbReference type="Pfam" id="PF01312">
    <property type="entry name" value="Bac_export_2"/>
    <property type="match status" value="1"/>
</dbReference>
<evidence type="ECO:0000256" key="11">
    <source>
        <dbReference type="ARBA" id="ARBA00023225"/>
    </source>
</evidence>
<keyword evidence="15" id="KW-0282">Flagellum</keyword>
<evidence type="ECO:0000313" key="15">
    <source>
        <dbReference type="EMBL" id="TVO76304.1"/>
    </source>
</evidence>
<evidence type="ECO:0000256" key="6">
    <source>
        <dbReference type="ARBA" id="ARBA00022692"/>
    </source>
</evidence>
<comment type="subcellular location">
    <subcellularLocation>
        <location evidence="1">Cell membrane</location>
        <topology evidence="1">Multi-pass membrane protein</topology>
    </subcellularLocation>
</comment>
<feature type="compositionally biased region" description="Basic and acidic residues" evidence="14">
    <location>
        <begin position="7"/>
        <end position="24"/>
    </location>
</feature>
<dbReference type="SUPFAM" id="SSF160544">
    <property type="entry name" value="EscU C-terminal domain-like"/>
    <property type="match status" value="1"/>
</dbReference>
<dbReference type="OrthoDB" id="9807950at2"/>
<dbReference type="AlphaFoldDB" id="A0A557SFZ3"/>
<keyword evidence="11 13" id="KW-1006">Bacterial flagellum protein export</keyword>
<dbReference type="Proteomes" id="UP000316649">
    <property type="component" value="Unassembled WGS sequence"/>
</dbReference>
<keyword evidence="16" id="KW-1185">Reference proteome</keyword>
<keyword evidence="15" id="KW-0969">Cilium</keyword>
<accession>A0A557SFZ3</accession>
<evidence type="ECO:0000256" key="4">
    <source>
        <dbReference type="ARBA" id="ARBA00022448"/>
    </source>
</evidence>
<evidence type="ECO:0000256" key="14">
    <source>
        <dbReference type="SAM" id="MobiDB-lite"/>
    </source>
</evidence>
<evidence type="ECO:0000256" key="9">
    <source>
        <dbReference type="ARBA" id="ARBA00022989"/>
    </source>
</evidence>
<dbReference type="FunFam" id="3.40.1690.10:FF:000001">
    <property type="entry name" value="Flagellar biosynthetic protein FlhB"/>
    <property type="match status" value="1"/>
</dbReference>
<evidence type="ECO:0000256" key="2">
    <source>
        <dbReference type="ARBA" id="ARBA00010690"/>
    </source>
</evidence>
<feature type="transmembrane region" description="Helical" evidence="13">
    <location>
        <begin position="187"/>
        <end position="215"/>
    </location>
</feature>
<dbReference type="InterPro" id="IPR006136">
    <property type="entry name" value="FlhB"/>
</dbReference>
<evidence type="ECO:0000256" key="13">
    <source>
        <dbReference type="RuleBase" id="RU364091"/>
    </source>
</evidence>
<evidence type="ECO:0000256" key="5">
    <source>
        <dbReference type="ARBA" id="ARBA00022475"/>
    </source>
</evidence>
<feature type="region of interest" description="Disordered" evidence="14">
    <location>
        <begin position="1"/>
        <end position="28"/>
    </location>
</feature>
<dbReference type="PANTHER" id="PTHR30531:SF12">
    <property type="entry name" value="FLAGELLAR BIOSYNTHETIC PROTEIN FLHB"/>
    <property type="match status" value="1"/>
</dbReference>
<feature type="transmembrane region" description="Helical" evidence="13">
    <location>
        <begin position="138"/>
        <end position="167"/>
    </location>
</feature>
<proteinExistence type="inferred from homology"/>
<dbReference type="InterPro" id="IPR029025">
    <property type="entry name" value="T3SS_substrate_exporter_C"/>
</dbReference>
<dbReference type="GO" id="GO:0005886">
    <property type="term" value="C:plasma membrane"/>
    <property type="evidence" value="ECO:0007669"/>
    <property type="project" value="UniProtKB-SubCell"/>
</dbReference>
<dbReference type="GO" id="GO:0044780">
    <property type="term" value="P:bacterial-type flagellum assembly"/>
    <property type="evidence" value="ECO:0007669"/>
    <property type="project" value="InterPro"/>
</dbReference>
<dbReference type="PANTHER" id="PTHR30531">
    <property type="entry name" value="FLAGELLAR BIOSYNTHETIC PROTEIN FLHB"/>
    <property type="match status" value="1"/>
</dbReference>
<comment type="function">
    <text evidence="12 13">Required for formation of the rod structure in the basal body of the flagellar apparatus. Together with FliI and FliH, may constitute the export apparatus of flagellin.</text>
</comment>
<name>A0A557SFZ3_9GAMM</name>
<dbReference type="Gene3D" id="3.40.1690.10">
    <property type="entry name" value="secretion proteins EscU"/>
    <property type="match status" value="1"/>
</dbReference>
<keyword evidence="15" id="KW-0966">Cell projection</keyword>
<sequence>MAENDDGQEKTEEPTAKRLEDSKKKGQIARSKELNTMAITLIGGMALVSMSGSMSEDLSNIMSSSFTIPRVDMFDPMAMTRRLVSSIQDALIMLTPFFVVVVVIAILSSIALGGMAFSGEAMTPKLSKMNPLKGMKRLFSVKGLVELVKAMAKFFLVGGATALVIWLSIDSFVGLSGMALMPAVKELVNLIGWAFVLISSTLILVAAVDIPFQLWDHRRQLKMTRQEVREEMKDTEGRPEVRGRIRQLQREMATRRMMEEVPKADVIVTNPTHYAVALRYNQATMMAPVVVAKGVELVAANIRRIGSEHEVPIIESPALARAIYFHTELGEAIPAGLYLSVAKILAYVFQLKAHIPGKSKKPTTPDDLPIPDELKVPE</sequence>
<evidence type="ECO:0000256" key="12">
    <source>
        <dbReference type="ARBA" id="ARBA00025078"/>
    </source>
</evidence>
<dbReference type="GO" id="GO:0009306">
    <property type="term" value="P:protein secretion"/>
    <property type="evidence" value="ECO:0007669"/>
    <property type="project" value="InterPro"/>
</dbReference>
<evidence type="ECO:0000256" key="7">
    <source>
        <dbReference type="ARBA" id="ARBA00022795"/>
    </source>
</evidence>
<dbReference type="PRINTS" id="PR00950">
    <property type="entry name" value="TYPE3IMSPROT"/>
</dbReference>
<evidence type="ECO:0000313" key="16">
    <source>
        <dbReference type="Proteomes" id="UP000316649"/>
    </source>
</evidence>
<keyword evidence="8 13" id="KW-0653">Protein transport</keyword>
<evidence type="ECO:0000256" key="8">
    <source>
        <dbReference type="ARBA" id="ARBA00022927"/>
    </source>
</evidence>
<comment type="caution">
    <text evidence="15">The sequence shown here is derived from an EMBL/GenBank/DDBJ whole genome shotgun (WGS) entry which is preliminary data.</text>
</comment>
<dbReference type="InterPro" id="IPR006135">
    <property type="entry name" value="T3SS_substrate_exporter"/>
</dbReference>
<organism evidence="15 16">
    <name type="scientific">Sedimenticola selenatireducens</name>
    <dbReference type="NCBI Taxonomy" id="191960"/>
    <lineage>
        <taxon>Bacteria</taxon>
        <taxon>Pseudomonadati</taxon>
        <taxon>Pseudomonadota</taxon>
        <taxon>Gammaproteobacteria</taxon>
        <taxon>Chromatiales</taxon>
        <taxon>Sedimenticolaceae</taxon>
        <taxon>Sedimenticola</taxon>
    </lineage>
</organism>
<evidence type="ECO:0000256" key="1">
    <source>
        <dbReference type="ARBA" id="ARBA00004651"/>
    </source>
</evidence>
<keyword evidence="5 13" id="KW-1003">Cell membrane</keyword>
<dbReference type="NCBIfam" id="TIGR00328">
    <property type="entry name" value="flhB"/>
    <property type="match status" value="1"/>
</dbReference>
<gene>
    <name evidence="13 15" type="primary">flhB</name>
    <name evidence="15" type="ORF">FHP88_07005</name>
</gene>
<feature type="region of interest" description="Disordered" evidence="14">
    <location>
        <begin position="359"/>
        <end position="378"/>
    </location>
</feature>
<keyword evidence="6 13" id="KW-0812">Transmembrane</keyword>
<comment type="similarity">
    <text evidence="2 13">Belongs to the type III secretion exporter family.</text>
</comment>
<feature type="transmembrane region" description="Helical" evidence="13">
    <location>
        <begin position="90"/>
        <end position="117"/>
    </location>
</feature>
<dbReference type="RefSeq" id="WP_144358320.1">
    <property type="nucleotide sequence ID" value="NZ_VMNH01000006.1"/>
</dbReference>
<dbReference type="EMBL" id="VMNH01000006">
    <property type="protein sequence ID" value="TVO76304.1"/>
    <property type="molecule type" value="Genomic_DNA"/>
</dbReference>
<keyword evidence="9 13" id="KW-1133">Transmembrane helix</keyword>
<keyword evidence="10 13" id="KW-0472">Membrane</keyword>
<keyword evidence="7 13" id="KW-1005">Bacterial flagellum biogenesis</keyword>
<evidence type="ECO:0000256" key="3">
    <source>
        <dbReference type="ARBA" id="ARBA00021622"/>
    </source>
</evidence>
<comment type="caution">
    <text evidence="13">Lacks conserved residue(s) required for the propagation of feature annotation.</text>
</comment>
<evidence type="ECO:0000256" key="10">
    <source>
        <dbReference type="ARBA" id="ARBA00023136"/>
    </source>
</evidence>
<protein>
    <recommendedName>
        <fullName evidence="3 13">Flagellar biosynthetic protein FlhB</fullName>
    </recommendedName>
</protein>
<reference evidence="15 16" key="1">
    <citation type="submission" date="2019-07" db="EMBL/GenBank/DDBJ databases">
        <title>The pathways for chlorine oxyanion respiration interact through the shared metabolite chlorate.</title>
        <authorList>
            <person name="Barnum T.P."/>
            <person name="Cheng Y."/>
            <person name="Hill K.A."/>
            <person name="Lucas L.N."/>
            <person name="Carlson H.K."/>
            <person name="Coates J.D."/>
        </authorList>
    </citation>
    <scope>NUCLEOTIDE SEQUENCE [LARGE SCALE GENOMIC DNA]</scope>
    <source>
        <strain evidence="15 16">BK-1</strain>
    </source>
</reference>
<dbReference type="Gene3D" id="6.10.250.2080">
    <property type="match status" value="1"/>
</dbReference>